<dbReference type="RefSeq" id="WP_206255809.1">
    <property type="nucleotide sequence ID" value="NZ_CP071060.1"/>
</dbReference>
<dbReference type="Proteomes" id="UP000663570">
    <property type="component" value="Chromosome"/>
</dbReference>
<feature type="domain" description="Core-binding (CB)" evidence="6">
    <location>
        <begin position="117"/>
        <end position="196"/>
    </location>
</feature>
<dbReference type="EMBL" id="CP071060">
    <property type="protein sequence ID" value="QSI78460.1"/>
    <property type="molecule type" value="Genomic_DNA"/>
</dbReference>
<evidence type="ECO:0000256" key="1">
    <source>
        <dbReference type="ARBA" id="ARBA00008857"/>
    </source>
</evidence>
<dbReference type="InterPro" id="IPR010998">
    <property type="entry name" value="Integrase_recombinase_N"/>
</dbReference>
<dbReference type="SUPFAM" id="SSF56349">
    <property type="entry name" value="DNA breaking-rejoining enzymes"/>
    <property type="match status" value="1"/>
</dbReference>
<reference evidence="7 8" key="1">
    <citation type="submission" date="2021-02" db="EMBL/GenBank/DDBJ databases">
        <title>Niveibacterium changnyeongensis HC41.</title>
        <authorList>
            <person name="Kang M."/>
        </authorList>
    </citation>
    <scope>NUCLEOTIDE SEQUENCE [LARGE SCALE GENOMIC DNA]</scope>
    <source>
        <strain evidence="7 8">HC41</strain>
    </source>
</reference>
<gene>
    <name evidence="7" type="ORF">JY500_07560</name>
</gene>
<evidence type="ECO:0000256" key="2">
    <source>
        <dbReference type="ARBA" id="ARBA00022908"/>
    </source>
</evidence>
<keyword evidence="2" id="KW-0229">DNA integration</keyword>
<keyword evidence="8" id="KW-1185">Reference proteome</keyword>
<dbReference type="InterPro" id="IPR013762">
    <property type="entry name" value="Integrase-like_cat_sf"/>
</dbReference>
<dbReference type="InterPro" id="IPR050090">
    <property type="entry name" value="Tyrosine_recombinase_XerCD"/>
</dbReference>
<dbReference type="Pfam" id="PF20172">
    <property type="entry name" value="DUF6538"/>
    <property type="match status" value="1"/>
</dbReference>
<evidence type="ECO:0000259" key="6">
    <source>
        <dbReference type="PROSITE" id="PS51900"/>
    </source>
</evidence>
<name>A0ABX7MD00_9RHOO</name>
<dbReference type="InterPro" id="IPR046668">
    <property type="entry name" value="DUF6538"/>
</dbReference>
<evidence type="ECO:0000256" key="5">
    <source>
        <dbReference type="PROSITE-ProRule" id="PRU01248"/>
    </source>
</evidence>
<accession>A0ABX7MD00</accession>
<dbReference type="Gene3D" id="1.10.443.10">
    <property type="entry name" value="Intergrase catalytic core"/>
    <property type="match status" value="1"/>
</dbReference>
<dbReference type="InterPro" id="IPR044068">
    <property type="entry name" value="CB"/>
</dbReference>
<dbReference type="PROSITE" id="PS51900">
    <property type="entry name" value="CB"/>
    <property type="match status" value="1"/>
</dbReference>
<evidence type="ECO:0000256" key="3">
    <source>
        <dbReference type="ARBA" id="ARBA00023125"/>
    </source>
</evidence>
<sequence>MAYLVQHHGTFWFSIRVPVSLQSRFGPVVRVNLQTTDHAFAKPMALRLASEWLSRFDAARAEALSGAPAPVLGSPEFTPLSPYALHPPPIAAGGLDSKTPAVAAAVAGGKRTKRSAWGDAELLSAWRQLDPDRASTTVRDMESVVREFRRTCRTPFKQLTRVEISAYRNHLLKRGAARGTVAKRVGMLSTLLQVGVDAGMLAANVARGLRIPKAEVPTLMRRGFTSAELARVFAMPVFRGARRPAAGGGEACVWIPMLALATGARLEELAQLRVEDIEIAPAFGPILHIRDTHGEQRLKTEGSRRRIPLHRDLVAAGLLEYWDSVREAGHQWLFPALEPDHDGRRGANFGKWFMRAIRSKSGAQIEEPRVVFHSFRHGFKTLCRAADLKEEIHDALTGHVSGTVGRTYGEMPLGPLVDAIARIELPVALPRIEQEEVRHG</sequence>
<organism evidence="7 8">
    <name type="scientific">Niveibacterium microcysteis</name>
    <dbReference type="NCBI Taxonomy" id="2811415"/>
    <lineage>
        <taxon>Bacteria</taxon>
        <taxon>Pseudomonadati</taxon>
        <taxon>Pseudomonadota</taxon>
        <taxon>Betaproteobacteria</taxon>
        <taxon>Rhodocyclales</taxon>
        <taxon>Rhodocyclaceae</taxon>
        <taxon>Niveibacterium</taxon>
    </lineage>
</organism>
<dbReference type="PANTHER" id="PTHR30349">
    <property type="entry name" value="PHAGE INTEGRASE-RELATED"/>
    <property type="match status" value="1"/>
</dbReference>
<keyword evidence="4" id="KW-0233">DNA recombination</keyword>
<dbReference type="Pfam" id="PF00589">
    <property type="entry name" value="Phage_integrase"/>
    <property type="match status" value="1"/>
</dbReference>
<proteinExistence type="inferred from homology"/>
<evidence type="ECO:0000313" key="7">
    <source>
        <dbReference type="EMBL" id="QSI78460.1"/>
    </source>
</evidence>
<dbReference type="Gene3D" id="1.10.150.130">
    <property type="match status" value="1"/>
</dbReference>
<protein>
    <submittedName>
        <fullName evidence="7">Site-specific integrase</fullName>
    </submittedName>
</protein>
<evidence type="ECO:0000313" key="8">
    <source>
        <dbReference type="Proteomes" id="UP000663570"/>
    </source>
</evidence>
<dbReference type="CDD" id="cd01184">
    <property type="entry name" value="INT_C_like_1"/>
    <property type="match status" value="1"/>
</dbReference>
<keyword evidence="3 5" id="KW-0238">DNA-binding</keyword>
<dbReference type="PANTHER" id="PTHR30349:SF64">
    <property type="entry name" value="PROPHAGE INTEGRASE INTD-RELATED"/>
    <property type="match status" value="1"/>
</dbReference>
<dbReference type="InterPro" id="IPR011010">
    <property type="entry name" value="DNA_brk_join_enz"/>
</dbReference>
<evidence type="ECO:0000256" key="4">
    <source>
        <dbReference type="ARBA" id="ARBA00023172"/>
    </source>
</evidence>
<comment type="similarity">
    <text evidence="1">Belongs to the 'phage' integrase family.</text>
</comment>
<dbReference type="InterPro" id="IPR002104">
    <property type="entry name" value="Integrase_catalytic"/>
</dbReference>